<dbReference type="CDD" id="cd20169">
    <property type="entry name" value="Peptidase_M90_mtfA"/>
    <property type="match status" value="1"/>
</dbReference>
<dbReference type="GO" id="GO:0005829">
    <property type="term" value="C:cytosol"/>
    <property type="evidence" value="ECO:0007669"/>
    <property type="project" value="TreeGrafter"/>
</dbReference>
<dbReference type="PANTHER" id="PTHR30164:SF2">
    <property type="entry name" value="PROTEIN MTFA"/>
    <property type="match status" value="1"/>
</dbReference>
<dbReference type="Gene3D" id="3.40.390.10">
    <property type="entry name" value="Collagenase (Catalytic Domain)"/>
    <property type="match status" value="1"/>
</dbReference>
<gene>
    <name evidence="1" type="ORF">JIN84_12040</name>
</gene>
<dbReference type="RefSeq" id="WP_200351289.1">
    <property type="nucleotide sequence ID" value="NZ_BAABHZ010000006.1"/>
</dbReference>
<dbReference type="InterPro" id="IPR042252">
    <property type="entry name" value="MtfA_N"/>
</dbReference>
<dbReference type="EMBL" id="JAENIK010000011">
    <property type="protein sequence ID" value="MBK1816347.1"/>
    <property type="molecule type" value="Genomic_DNA"/>
</dbReference>
<keyword evidence="2" id="KW-1185">Reference proteome</keyword>
<dbReference type="AlphaFoldDB" id="A0A934R4R3"/>
<dbReference type="SUPFAM" id="SSF55486">
    <property type="entry name" value="Metalloproteases ('zincins'), catalytic domain"/>
    <property type="match status" value="1"/>
</dbReference>
<dbReference type="Pfam" id="PF06167">
    <property type="entry name" value="Peptidase_M90"/>
    <property type="match status" value="1"/>
</dbReference>
<comment type="caution">
    <text evidence="1">The sequence shown here is derived from an EMBL/GenBank/DDBJ whole genome shotgun (WGS) entry which is preliminary data.</text>
</comment>
<name>A0A934R4R3_9BACT</name>
<dbReference type="Gene3D" id="1.10.472.150">
    <property type="entry name" value="Glucose-regulated metallo-peptidase M90, N-terminal domain"/>
    <property type="match status" value="1"/>
</dbReference>
<evidence type="ECO:0000313" key="2">
    <source>
        <dbReference type="Proteomes" id="UP000600139"/>
    </source>
</evidence>
<sequence>MAPMIWEKLKSLFTETPPEVGLFKEEWEGLLVANMPLYSRLPGEVRSRLHERIGRFISSTRFEGCNDLELTEEMILTVAAQACMLVLNREGEPYPDLKNIYLYPTTFSSVQKQRDETGVVTEGTVHRLGESWGTGTVVLAWDSVEQGARNISDARNVTFHEFAHQLDHEDGDTDGAPALPSREAYRSWARVFSTNYSEVRELVESGKPSLIDPYGATKPAEFFAVATETFFEKPRQLHRRYPELYAELRGFYGLDPQEWLS</sequence>
<dbReference type="GO" id="GO:0004177">
    <property type="term" value="F:aminopeptidase activity"/>
    <property type="evidence" value="ECO:0007669"/>
    <property type="project" value="TreeGrafter"/>
</dbReference>
<dbReference type="InterPro" id="IPR010384">
    <property type="entry name" value="MtfA_fam"/>
</dbReference>
<protein>
    <submittedName>
        <fullName evidence="1">Zinc-dependent peptidase</fullName>
    </submittedName>
</protein>
<dbReference type="Proteomes" id="UP000600139">
    <property type="component" value="Unassembled WGS sequence"/>
</dbReference>
<dbReference type="InterPro" id="IPR024079">
    <property type="entry name" value="MetalloPept_cat_dom_sf"/>
</dbReference>
<dbReference type="GO" id="GO:0008237">
    <property type="term" value="F:metallopeptidase activity"/>
    <property type="evidence" value="ECO:0007669"/>
    <property type="project" value="InterPro"/>
</dbReference>
<reference evidence="1" key="1">
    <citation type="submission" date="2021-01" db="EMBL/GenBank/DDBJ databases">
        <title>Modified the classification status of verrucomicrobia.</title>
        <authorList>
            <person name="Feng X."/>
        </authorList>
    </citation>
    <scope>NUCLEOTIDE SEQUENCE</scope>
    <source>
        <strain evidence="1">JCM 18052</strain>
    </source>
</reference>
<accession>A0A934R4R3</accession>
<dbReference type="PANTHER" id="PTHR30164">
    <property type="entry name" value="MTFA PEPTIDASE"/>
    <property type="match status" value="1"/>
</dbReference>
<organism evidence="1 2">
    <name type="scientific">Luteolibacter yonseiensis</name>
    <dbReference type="NCBI Taxonomy" id="1144680"/>
    <lineage>
        <taxon>Bacteria</taxon>
        <taxon>Pseudomonadati</taxon>
        <taxon>Verrucomicrobiota</taxon>
        <taxon>Verrucomicrobiia</taxon>
        <taxon>Verrucomicrobiales</taxon>
        <taxon>Verrucomicrobiaceae</taxon>
        <taxon>Luteolibacter</taxon>
    </lineage>
</organism>
<evidence type="ECO:0000313" key="1">
    <source>
        <dbReference type="EMBL" id="MBK1816347.1"/>
    </source>
</evidence>
<proteinExistence type="predicted"/>